<feature type="signal peptide" evidence="1">
    <location>
        <begin position="1"/>
        <end position="24"/>
    </location>
</feature>
<dbReference type="InterPro" id="IPR006149">
    <property type="entry name" value="EB_dom"/>
</dbReference>
<evidence type="ECO:0000259" key="2">
    <source>
        <dbReference type="Pfam" id="PF01683"/>
    </source>
</evidence>
<sequence>MTSSSSFTLFSLIFIFTLIQFCLTTKNLSLRIEPSKRQAFGATCGPLPAGCAAMPVAALPPAPAVSVAPIPTGRLIPQALPGAPCEPGVECTGGSVCSQGICKLIKLNLFKNYLKGLCPPELVQEGTVCVSRTIYGVIPPPPPPIAAAPLPLPPPPIPIAYYPSPLPPPIPSPIAPSPIPIVPTGVIASYPIAAAAAPPPPPPPSPQLSPTNPCIIPPYGRFRAACIRRNGEQIQQNEGGILYNLDDDGGSNSIERDIEWKK</sequence>
<reference evidence="3" key="1">
    <citation type="journal article" date="2020" name="Ecol. Evol.">
        <title>Genome structure and content of the rice root-knot nematode (Meloidogyne graminicola).</title>
        <authorList>
            <person name="Phan N.T."/>
            <person name="Danchin E.G.J."/>
            <person name="Klopp C."/>
            <person name="Perfus-Barbeoch L."/>
            <person name="Kozlowski D.K."/>
            <person name="Koutsovoulos G.D."/>
            <person name="Lopez-Roques C."/>
            <person name="Bouchez O."/>
            <person name="Zahm M."/>
            <person name="Besnard G."/>
            <person name="Bellafiore S."/>
        </authorList>
    </citation>
    <scope>NUCLEOTIDE SEQUENCE</scope>
    <source>
        <strain evidence="3">VN-18</strain>
    </source>
</reference>
<dbReference type="AlphaFoldDB" id="A0A8S9ZT91"/>
<evidence type="ECO:0000256" key="1">
    <source>
        <dbReference type="SAM" id="SignalP"/>
    </source>
</evidence>
<comment type="caution">
    <text evidence="3">The sequence shown here is derived from an EMBL/GenBank/DDBJ whole genome shotgun (WGS) entry which is preliminary data.</text>
</comment>
<organism evidence="3 4">
    <name type="scientific">Meloidogyne graminicola</name>
    <dbReference type="NCBI Taxonomy" id="189291"/>
    <lineage>
        <taxon>Eukaryota</taxon>
        <taxon>Metazoa</taxon>
        <taxon>Ecdysozoa</taxon>
        <taxon>Nematoda</taxon>
        <taxon>Chromadorea</taxon>
        <taxon>Rhabditida</taxon>
        <taxon>Tylenchina</taxon>
        <taxon>Tylenchomorpha</taxon>
        <taxon>Tylenchoidea</taxon>
        <taxon>Meloidogynidae</taxon>
        <taxon>Meloidogyninae</taxon>
        <taxon>Meloidogyne</taxon>
    </lineage>
</organism>
<keyword evidence="1" id="KW-0732">Signal</keyword>
<evidence type="ECO:0000313" key="3">
    <source>
        <dbReference type="EMBL" id="KAF7636396.1"/>
    </source>
</evidence>
<dbReference type="OrthoDB" id="5874194at2759"/>
<feature type="domain" description="EB" evidence="2">
    <location>
        <begin position="73"/>
        <end position="103"/>
    </location>
</feature>
<feature type="chain" id="PRO_5035745884" evidence="1">
    <location>
        <begin position="25"/>
        <end position="262"/>
    </location>
</feature>
<gene>
    <name evidence="3" type="ORF">Mgra_00004181</name>
</gene>
<accession>A0A8S9ZT91</accession>
<keyword evidence="4" id="KW-1185">Reference proteome</keyword>
<name>A0A8S9ZT91_9BILA</name>
<proteinExistence type="predicted"/>
<dbReference type="Pfam" id="PF01683">
    <property type="entry name" value="EB"/>
    <property type="match status" value="1"/>
</dbReference>
<dbReference type="Proteomes" id="UP000605970">
    <property type="component" value="Unassembled WGS sequence"/>
</dbReference>
<evidence type="ECO:0000313" key="4">
    <source>
        <dbReference type="Proteomes" id="UP000605970"/>
    </source>
</evidence>
<protein>
    <submittedName>
        <fullName evidence="3">EB domain-containing protein</fullName>
    </submittedName>
</protein>
<dbReference type="EMBL" id="JABEBT010000030">
    <property type="protein sequence ID" value="KAF7636396.1"/>
    <property type="molecule type" value="Genomic_DNA"/>
</dbReference>